<name>A0ABY1PWD5_9BURK</name>
<proteinExistence type="predicted"/>
<evidence type="ECO:0000313" key="2">
    <source>
        <dbReference type="Proteomes" id="UP001158049"/>
    </source>
</evidence>
<dbReference type="GO" id="GO:0008168">
    <property type="term" value="F:methyltransferase activity"/>
    <property type="evidence" value="ECO:0007669"/>
    <property type="project" value="UniProtKB-KW"/>
</dbReference>
<keyword evidence="1" id="KW-0808">Transferase</keyword>
<reference evidence="1 2" key="1">
    <citation type="submission" date="2017-05" db="EMBL/GenBank/DDBJ databases">
        <authorList>
            <person name="Varghese N."/>
            <person name="Submissions S."/>
        </authorList>
    </citation>
    <scope>NUCLEOTIDE SEQUENCE [LARGE SCALE GENOMIC DNA]</scope>
    <source>
        <strain evidence="1 2">DSM 26001</strain>
    </source>
</reference>
<dbReference type="SUPFAM" id="SSF53335">
    <property type="entry name" value="S-adenosyl-L-methionine-dependent methyltransferases"/>
    <property type="match status" value="1"/>
</dbReference>
<dbReference type="Gene3D" id="3.40.50.150">
    <property type="entry name" value="Vaccinia Virus protein VP39"/>
    <property type="match status" value="1"/>
</dbReference>
<evidence type="ECO:0000313" key="1">
    <source>
        <dbReference type="EMBL" id="SMP50484.1"/>
    </source>
</evidence>
<dbReference type="EMBL" id="FXUL01000002">
    <property type="protein sequence ID" value="SMP50484.1"/>
    <property type="molecule type" value="Genomic_DNA"/>
</dbReference>
<dbReference type="InterPro" id="IPR029063">
    <property type="entry name" value="SAM-dependent_MTases_sf"/>
</dbReference>
<keyword evidence="1" id="KW-0489">Methyltransferase</keyword>
<sequence>MDLKEIDNLDTNIDDHWYYNSKAQAMTRFLQRDTTNRILDVGAGSGFFSRYLLANTDAREAWCVDISYKADSDKNEEEKSIHYRRAVGEIDADLVLLMDVLEHVDDDLALLKDYVAKVPVGSRFLITVPAFNFLWSEHDDFLEHKRRYSLSHLEEVVKNADLAIRHSAYYFGMVFPIAATLRLAQKAKTKGGPARSQLTSHKPIVNTLLKSVCSLELPFMKFNRVAGLTVFCLAEKQKH</sequence>
<dbReference type="GO" id="GO:0032259">
    <property type="term" value="P:methylation"/>
    <property type="evidence" value="ECO:0007669"/>
    <property type="project" value="UniProtKB-KW"/>
</dbReference>
<accession>A0ABY1PWD5</accession>
<dbReference type="Pfam" id="PF13489">
    <property type="entry name" value="Methyltransf_23"/>
    <property type="match status" value="1"/>
</dbReference>
<dbReference type="RefSeq" id="WP_283441254.1">
    <property type="nucleotide sequence ID" value="NZ_FXUL01000002.1"/>
</dbReference>
<comment type="caution">
    <text evidence="1">The sequence shown here is derived from an EMBL/GenBank/DDBJ whole genome shotgun (WGS) entry which is preliminary data.</text>
</comment>
<dbReference type="Proteomes" id="UP001158049">
    <property type="component" value="Unassembled WGS sequence"/>
</dbReference>
<dbReference type="CDD" id="cd02440">
    <property type="entry name" value="AdoMet_MTases"/>
    <property type="match status" value="1"/>
</dbReference>
<protein>
    <submittedName>
        <fullName evidence="1">Methyltransferase domain-containing protein</fullName>
    </submittedName>
</protein>
<gene>
    <name evidence="1" type="ORF">SAMN06295970_102466</name>
</gene>
<organism evidence="1 2">
    <name type="scientific">Noviherbaspirillum suwonense</name>
    <dbReference type="NCBI Taxonomy" id="1224511"/>
    <lineage>
        <taxon>Bacteria</taxon>
        <taxon>Pseudomonadati</taxon>
        <taxon>Pseudomonadota</taxon>
        <taxon>Betaproteobacteria</taxon>
        <taxon>Burkholderiales</taxon>
        <taxon>Oxalobacteraceae</taxon>
        <taxon>Noviherbaspirillum</taxon>
    </lineage>
</organism>
<keyword evidence="2" id="KW-1185">Reference proteome</keyword>